<dbReference type="FunCoup" id="E9FQT1">
    <property type="interactions" value="52"/>
</dbReference>
<dbReference type="EC" id="2.4.1.-" evidence="12"/>
<dbReference type="InterPro" id="IPR001503">
    <property type="entry name" value="Glyco_trans_10"/>
</dbReference>
<dbReference type="HOGENOM" id="CLU_032075_3_0_1"/>
<keyword evidence="6 12" id="KW-0812">Transmembrane</keyword>
<dbReference type="GO" id="GO:0032580">
    <property type="term" value="C:Golgi cisterna membrane"/>
    <property type="evidence" value="ECO:0007669"/>
    <property type="project" value="UniProtKB-SubCell"/>
</dbReference>
<dbReference type="Gene3D" id="3.40.50.11660">
    <property type="entry name" value="Glycosyl transferase family 10, C-terminal domain"/>
    <property type="match status" value="1"/>
</dbReference>
<comment type="subcellular location">
    <subcellularLocation>
        <location evidence="1 12">Golgi apparatus</location>
        <location evidence="1 12">Golgi stack membrane</location>
        <topology evidence="1 12">Single-pass type II membrane protein</topology>
    </subcellularLocation>
</comment>
<dbReference type="KEGG" id="dpx:DAPPUDRAFT_39998"/>
<keyword evidence="7" id="KW-0735">Signal-anchor</keyword>
<keyword evidence="10" id="KW-0472">Membrane</keyword>
<protein>
    <recommendedName>
        <fullName evidence="12">Fucosyltransferase</fullName>
        <ecNumber evidence="12">2.4.1.-</ecNumber>
    </recommendedName>
</protein>
<comment type="similarity">
    <text evidence="3 12">Belongs to the glycosyltransferase 10 family.</text>
</comment>
<gene>
    <name evidence="15" type="ORF">DAPPUDRAFT_39998</name>
</gene>
<evidence type="ECO:0000256" key="9">
    <source>
        <dbReference type="ARBA" id="ARBA00023034"/>
    </source>
</evidence>
<keyword evidence="5 12" id="KW-0808">Transferase</keyword>
<dbReference type="OrthoDB" id="427096at2759"/>
<keyword evidence="4 12" id="KW-0328">Glycosyltransferase</keyword>
<evidence type="ECO:0000256" key="6">
    <source>
        <dbReference type="ARBA" id="ARBA00022692"/>
    </source>
</evidence>
<evidence type="ECO:0000256" key="4">
    <source>
        <dbReference type="ARBA" id="ARBA00022676"/>
    </source>
</evidence>
<evidence type="ECO:0000259" key="14">
    <source>
        <dbReference type="Pfam" id="PF17039"/>
    </source>
</evidence>
<feature type="non-terminal residue" evidence="15">
    <location>
        <position position="1"/>
    </location>
</feature>
<keyword evidence="9 12" id="KW-0333">Golgi apparatus</keyword>
<evidence type="ECO:0000256" key="8">
    <source>
        <dbReference type="ARBA" id="ARBA00022989"/>
    </source>
</evidence>
<dbReference type="InParanoid" id="E9FQT1"/>
<evidence type="ECO:0000313" key="15">
    <source>
        <dbReference type="EMBL" id="EFX90044.1"/>
    </source>
</evidence>
<dbReference type="SUPFAM" id="SSF53756">
    <property type="entry name" value="UDP-Glycosyltransferase/glycogen phosphorylase"/>
    <property type="match status" value="1"/>
</dbReference>
<accession>E9FQT1</accession>
<evidence type="ECO:0000256" key="7">
    <source>
        <dbReference type="ARBA" id="ARBA00022968"/>
    </source>
</evidence>
<dbReference type="AlphaFoldDB" id="E9FQT1"/>
<evidence type="ECO:0000256" key="5">
    <source>
        <dbReference type="ARBA" id="ARBA00022679"/>
    </source>
</evidence>
<dbReference type="UniPathway" id="UPA00378"/>
<evidence type="ECO:0000256" key="1">
    <source>
        <dbReference type="ARBA" id="ARBA00004447"/>
    </source>
</evidence>
<dbReference type="PhylomeDB" id="E9FQT1"/>
<evidence type="ECO:0000256" key="2">
    <source>
        <dbReference type="ARBA" id="ARBA00004922"/>
    </source>
</evidence>
<feature type="domain" description="Fucosyltransferase N-terminal" evidence="14">
    <location>
        <begin position="17"/>
        <end position="100"/>
    </location>
</feature>
<evidence type="ECO:0000256" key="3">
    <source>
        <dbReference type="ARBA" id="ARBA00008919"/>
    </source>
</evidence>
<evidence type="ECO:0000256" key="11">
    <source>
        <dbReference type="ARBA" id="ARBA00023180"/>
    </source>
</evidence>
<dbReference type="GO" id="GO:0008417">
    <property type="term" value="F:fucosyltransferase activity"/>
    <property type="evidence" value="ECO:0007669"/>
    <property type="project" value="InterPro"/>
</dbReference>
<reference evidence="15 16" key="1">
    <citation type="journal article" date="2011" name="Science">
        <title>The ecoresponsive genome of Daphnia pulex.</title>
        <authorList>
            <person name="Colbourne J.K."/>
            <person name="Pfrender M.E."/>
            <person name="Gilbert D."/>
            <person name="Thomas W.K."/>
            <person name="Tucker A."/>
            <person name="Oakley T.H."/>
            <person name="Tokishita S."/>
            <person name="Aerts A."/>
            <person name="Arnold G.J."/>
            <person name="Basu M.K."/>
            <person name="Bauer D.J."/>
            <person name="Caceres C.E."/>
            <person name="Carmel L."/>
            <person name="Casola C."/>
            <person name="Choi J.H."/>
            <person name="Detter J.C."/>
            <person name="Dong Q."/>
            <person name="Dusheyko S."/>
            <person name="Eads B.D."/>
            <person name="Frohlich T."/>
            <person name="Geiler-Samerotte K.A."/>
            <person name="Gerlach D."/>
            <person name="Hatcher P."/>
            <person name="Jogdeo S."/>
            <person name="Krijgsveld J."/>
            <person name="Kriventseva E.V."/>
            <person name="Kultz D."/>
            <person name="Laforsch C."/>
            <person name="Lindquist E."/>
            <person name="Lopez J."/>
            <person name="Manak J.R."/>
            <person name="Muller J."/>
            <person name="Pangilinan J."/>
            <person name="Patwardhan R.P."/>
            <person name="Pitluck S."/>
            <person name="Pritham E.J."/>
            <person name="Rechtsteiner A."/>
            <person name="Rho M."/>
            <person name="Rogozin I.B."/>
            <person name="Sakarya O."/>
            <person name="Salamov A."/>
            <person name="Schaack S."/>
            <person name="Shapiro H."/>
            <person name="Shiga Y."/>
            <person name="Skalitzky C."/>
            <person name="Smith Z."/>
            <person name="Souvorov A."/>
            <person name="Sung W."/>
            <person name="Tang Z."/>
            <person name="Tsuchiya D."/>
            <person name="Tu H."/>
            <person name="Vos H."/>
            <person name="Wang M."/>
            <person name="Wolf Y.I."/>
            <person name="Yamagata H."/>
            <person name="Yamada T."/>
            <person name="Ye Y."/>
            <person name="Shaw J.R."/>
            <person name="Andrews J."/>
            <person name="Crease T.J."/>
            <person name="Tang H."/>
            <person name="Lucas S.M."/>
            <person name="Robertson H.M."/>
            <person name="Bork P."/>
            <person name="Koonin E.V."/>
            <person name="Zdobnov E.M."/>
            <person name="Grigoriev I.V."/>
            <person name="Lynch M."/>
            <person name="Boore J.L."/>
        </authorList>
    </citation>
    <scope>NUCLEOTIDE SEQUENCE [LARGE SCALE GENOMIC DNA]</scope>
</reference>
<sequence>GSKKYGVGIGKDALRKSGCPVWQCETSDDRHNVEEYDAIVFHLRSWTQKDLPERRSPQQRYVFWSIESAAWRFVDTKPMTNYFNWTMTYRWDSDLVSPYGYIKPTGMVPLHPSHEQMKSYLTSRSVVNYAEGKTKMAAWFVSNCASKSRRMELVKELQKYIDVDVYGDCGTMKCPRKREEDCRQMAAKKYKFYLSLENSICQDYVTEKFFGMMHHPILPVVIGFHDHHERIAPTHSFINMAYFESVERLAEYMILLDKNDTLYNQYFWWKPYFEVRNSQEDFNKGMCHLCAALHNRTLPPKIYKDMTSWWDKNATCQTPNIA</sequence>
<evidence type="ECO:0000256" key="12">
    <source>
        <dbReference type="RuleBase" id="RU003832"/>
    </source>
</evidence>
<dbReference type="InterPro" id="IPR038577">
    <property type="entry name" value="GT10-like_C_sf"/>
</dbReference>
<dbReference type="eggNOG" id="KOG2619">
    <property type="taxonomic scope" value="Eukaryota"/>
</dbReference>
<keyword evidence="11" id="KW-0325">Glycoprotein</keyword>
<organism evidence="15 16">
    <name type="scientific">Daphnia pulex</name>
    <name type="common">Water flea</name>
    <dbReference type="NCBI Taxonomy" id="6669"/>
    <lineage>
        <taxon>Eukaryota</taxon>
        <taxon>Metazoa</taxon>
        <taxon>Ecdysozoa</taxon>
        <taxon>Arthropoda</taxon>
        <taxon>Crustacea</taxon>
        <taxon>Branchiopoda</taxon>
        <taxon>Diplostraca</taxon>
        <taxon>Cladocera</taxon>
        <taxon>Anomopoda</taxon>
        <taxon>Daphniidae</taxon>
        <taxon>Daphnia</taxon>
    </lineage>
</organism>
<proteinExistence type="inferred from homology"/>
<keyword evidence="8" id="KW-1133">Transmembrane helix</keyword>
<dbReference type="Proteomes" id="UP000000305">
    <property type="component" value="Unassembled WGS sequence"/>
</dbReference>
<dbReference type="InterPro" id="IPR031481">
    <property type="entry name" value="Glyco_tran_10_N"/>
</dbReference>
<evidence type="ECO:0000256" key="10">
    <source>
        <dbReference type="ARBA" id="ARBA00023136"/>
    </source>
</evidence>
<dbReference type="FunFam" id="3.40.50.11660:FF:000004">
    <property type="entry name" value="Glycoprotein 3-alpha-L-fucosyltransferase A"/>
    <property type="match status" value="1"/>
</dbReference>
<name>E9FQT1_DAPPU</name>
<evidence type="ECO:0000259" key="13">
    <source>
        <dbReference type="Pfam" id="PF00852"/>
    </source>
</evidence>
<dbReference type="PANTHER" id="PTHR48438:SF1">
    <property type="entry name" value="ALPHA-(1,3)-FUCOSYLTRANSFERASE C-RELATED"/>
    <property type="match status" value="1"/>
</dbReference>
<evidence type="ECO:0000313" key="16">
    <source>
        <dbReference type="Proteomes" id="UP000000305"/>
    </source>
</evidence>
<dbReference type="STRING" id="6669.E9FQT1"/>
<keyword evidence="16" id="KW-1185">Reference proteome</keyword>
<dbReference type="Pfam" id="PF17039">
    <property type="entry name" value="Glyco_tran_10_N"/>
    <property type="match status" value="1"/>
</dbReference>
<dbReference type="InterPro" id="IPR055270">
    <property type="entry name" value="Glyco_tran_10_C"/>
</dbReference>
<dbReference type="OMA" id="HERIAPT"/>
<comment type="pathway">
    <text evidence="2">Protein modification; protein glycosylation.</text>
</comment>
<dbReference type="PANTHER" id="PTHR48438">
    <property type="entry name" value="ALPHA-(1,3)-FUCOSYLTRANSFERASE C-RELATED"/>
    <property type="match status" value="1"/>
</dbReference>
<dbReference type="Pfam" id="PF00852">
    <property type="entry name" value="Glyco_transf_10"/>
    <property type="match status" value="1"/>
</dbReference>
<dbReference type="EMBL" id="GL732523">
    <property type="protein sequence ID" value="EFX90044.1"/>
    <property type="molecule type" value="Genomic_DNA"/>
</dbReference>
<feature type="domain" description="Fucosyltransferase C-terminal" evidence="13">
    <location>
        <begin position="131"/>
        <end position="309"/>
    </location>
</feature>